<accession>A0A934KBG1</accession>
<protein>
    <submittedName>
        <fullName evidence="6">ABC transporter substrate-binding protein</fullName>
    </submittedName>
</protein>
<feature type="signal peptide" evidence="5">
    <location>
        <begin position="1"/>
        <end position="19"/>
    </location>
</feature>
<dbReference type="GO" id="GO:0030313">
    <property type="term" value="C:cell envelope"/>
    <property type="evidence" value="ECO:0007669"/>
    <property type="project" value="UniProtKB-SubCell"/>
</dbReference>
<dbReference type="Proteomes" id="UP000620075">
    <property type="component" value="Unassembled WGS sequence"/>
</dbReference>
<evidence type="ECO:0000256" key="5">
    <source>
        <dbReference type="SAM" id="SignalP"/>
    </source>
</evidence>
<dbReference type="RefSeq" id="WP_338181187.1">
    <property type="nucleotide sequence ID" value="NZ_JAEKNQ010000053.1"/>
</dbReference>
<feature type="chain" id="PRO_5038140609" evidence="5">
    <location>
        <begin position="20"/>
        <end position="461"/>
    </location>
</feature>
<gene>
    <name evidence="6" type="ORF">JF888_13085</name>
</gene>
<dbReference type="EMBL" id="JAEKNQ010000053">
    <property type="protein sequence ID" value="MBJ7604107.1"/>
    <property type="molecule type" value="Genomic_DNA"/>
</dbReference>
<dbReference type="Gene3D" id="3.40.190.10">
    <property type="entry name" value="Periplasmic binding protein-like II"/>
    <property type="match status" value="2"/>
</dbReference>
<organism evidence="6 7">
    <name type="scientific">Candidatus Dormiibacter inghamiae</name>
    <dbReference type="NCBI Taxonomy" id="3127013"/>
    <lineage>
        <taxon>Bacteria</taxon>
        <taxon>Bacillati</taxon>
        <taxon>Candidatus Dormiibacterota</taxon>
        <taxon>Candidatus Dormibacteria</taxon>
        <taxon>Candidatus Dormibacterales</taxon>
        <taxon>Candidatus Dormibacteraceae</taxon>
        <taxon>Candidatus Dormiibacter</taxon>
    </lineage>
</organism>
<comment type="caution">
    <text evidence="6">The sequence shown here is derived from an EMBL/GenBank/DDBJ whole genome shotgun (WGS) entry which is preliminary data.</text>
</comment>
<proteinExistence type="inferred from homology"/>
<dbReference type="CDD" id="cd14748">
    <property type="entry name" value="PBP2_UgpB"/>
    <property type="match status" value="1"/>
</dbReference>
<dbReference type="PROSITE" id="PS51257">
    <property type="entry name" value="PROKAR_LIPOPROTEIN"/>
    <property type="match status" value="1"/>
</dbReference>
<evidence type="ECO:0000313" key="6">
    <source>
        <dbReference type="EMBL" id="MBJ7604107.1"/>
    </source>
</evidence>
<comment type="similarity">
    <text evidence="2">Belongs to the bacterial solute-binding protein 1 family.</text>
</comment>
<dbReference type="AlphaFoldDB" id="A0A934KBG1"/>
<dbReference type="Pfam" id="PF13416">
    <property type="entry name" value="SBP_bac_8"/>
    <property type="match status" value="1"/>
</dbReference>
<sequence>MKRLAVLVLLLLLAAACGGGNDQQTSSSGNFDWNSKAPAKPVKITFWHGFSAGANQDAVNALAAKFSDAHKGEIEVTPVYAGDYDTTFAKLKAAIQSGKADQLPSMVQIYDIGTRFMIDSQAITPAQTFIDHEKYSAKDLEPNILGYYQINGKLFSMPWNVSTPLLYFNRDAFSEAGLDPNKPPSTLAELRVAAEKLTKKDASGSTVRYGFGAAIYGWFLEQFTARADQTYCNNGNGRDKSATKVLFNQPVDIKVVDWWANLVKDGLALNTGRQTPDAQNAFKAGKVAMNLESTGTLRGYQAAVKFQLGTAPYPKVESSTTAGGTIIGGASLWVLNKRPAYEQKAAWEFEKFLEQGDSMAYWHTHTGYFPVDKKSLDDPTDKDWVARYPQFKTAIDQLHSTKLDKATQGCLLGVMPATRQAAEVGMETAITGKAPAKKAMDDAAANIQPQIDQYNQATSGS</sequence>
<evidence type="ECO:0000256" key="4">
    <source>
        <dbReference type="ARBA" id="ARBA00022729"/>
    </source>
</evidence>
<evidence type="ECO:0000256" key="1">
    <source>
        <dbReference type="ARBA" id="ARBA00004196"/>
    </source>
</evidence>
<evidence type="ECO:0000256" key="2">
    <source>
        <dbReference type="ARBA" id="ARBA00008520"/>
    </source>
</evidence>
<keyword evidence="3" id="KW-0813">Transport</keyword>
<evidence type="ECO:0000313" key="7">
    <source>
        <dbReference type="Proteomes" id="UP000620075"/>
    </source>
</evidence>
<keyword evidence="4 5" id="KW-0732">Signal</keyword>
<dbReference type="InterPro" id="IPR050490">
    <property type="entry name" value="Bact_solute-bd_prot1"/>
</dbReference>
<evidence type="ECO:0000256" key="3">
    <source>
        <dbReference type="ARBA" id="ARBA00022448"/>
    </source>
</evidence>
<comment type="subcellular location">
    <subcellularLocation>
        <location evidence="1">Cell envelope</location>
    </subcellularLocation>
</comment>
<dbReference type="PANTHER" id="PTHR43649">
    <property type="entry name" value="ARABINOSE-BINDING PROTEIN-RELATED"/>
    <property type="match status" value="1"/>
</dbReference>
<dbReference type="SUPFAM" id="SSF53850">
    <property type="entry name" value="Periplasmic binding protein-like II"/>
    <property type="match status" value="1"/>
</dbReference>
<reference evidence="6 7" key="1">
    <citation type="submission" date="2020-10" db="EMBL/GenBank/DDBJ databases">
        <title>Ca. Dormibacterota MAGs.</title>
        <authorList>
            <person name="Montgomery K."/>
        </authorList>
    </citation>
    <scope>NUCLEOTIDE SEQUENCE [LARGE SCALE GENOMIC DNA]</scope>
    <source>
        <strain evidence="6">SC8811_S16_3</strain>
    </source>
</reference>
<dbReference type="PANTHER" id="PTHR43649:SF31">
    <property type="entry name" value="SN-GLYCEROL-3-PHOSPHATE-BINDING PERIPLASMIC PROTEIN UGPB"/>
    <property type="match status" value="1"/>
</dbReference>
<dbReference type="InterPro" id="IPR006059">
    <property type="entry name" value="SBP"/>
</dbReference>
<name>A0A934KBG1_9BACT</name>